<dbReference type="GO" id="GO:0016151">
    <property type="term" value="F:nickel cation binding"/>
    <property type="evidence" value="ECO:0007669"/>
    <property type="project" value="InterPro"/>
</dbReference>
<evidence type="ECO:0000256" key="2">
    <source>
        <dbReference type="RuleBase" id="RU004158"/>
    </source>
</evidence>
<dbReference type="Gene3D" id="3.40.50.1240">
    <property type="entry name" value="Phosphoglycerate mutase-like"/>
    <property type="match status" value="1"/>
</dbReference>
<dbReference type="InterPro" id="IPR005848">
    <property type="entry name" value="Urease_asu"/>
</dbReference>
<accession>A0A7J0EYN6</accession>
<dbReference type="Proteomes" id="UP000585474">
    <property type="component" value="Unassembled WGS sequence"/>
</dbReference>
<dbReference type="PANTHER" id="PTHR47580:SF1">
    <property type="entry name" value="PHOSPHOGLYCERATE MUTASE FAMILY PROTEIN"/>
    <property type="match status" value="1"/>
</dbReference>
<proteinExistence type="inferred from homology"/>
<keyword evidence="5" id="KW-1185">Reference proteome</keyword>
<dbReference type="PRINTS" id="PR01752">
    <property type="entry name" value="UREASE"/>
</dbReference>
<dbReference type="InterPro" id="IPR029033">
    <property type="entry name" value="His_PPase_superfam"/>
</dbReference>
<gene>
    <name evidence="4" type="ORF">Acr_07g0017410</name>
</gene>
<feature type="domain" description="Urease" evidence="3">
    <location>
        <begin position="1"/>
        <end position="89"/>
    </location>
</feature>
<organism evidence="4 5">
    <name type="scientific">Actinidia rufa</name>
    <dbReference type="NCBI Taxonomy" id="165716"/>
    <lineage>
        <taxon>Eukaryota</taxon>
        <taxon>Viridiplantae</taxon>
        <taxon>Streptophyta</taxon>
        <taxon>Embryophyta</taxon>
        <taxon>Tracheophyta</taxon>
        <taxon>Spermatophyta</taxon>
        <taxon>Magnoliopsida</taxon>
        <taxon>eudicotyledons</taxon>
        <taxon>Gunneridae</taxon>
        <taxon>Pentapetalae</taxon>
        <taxon>asterids</taxon>
        <taxon>Ericales</taxon>
        <taxon>Actinidiaceae</taxon>
        <taxon>Actinidia</taxon>
    </lineage>
</organism>
<dbReference type="GO" id="GO:0009039">
    <property type="term" value="F:urease activity"/>
    <property type="evidence" value="ECO:0007669"/>
    <property type="project" value="InterPro"/>
</dbReference>
<feature type="active site" description="Proton donor" evidence="1">
    <location>
        <position position="36"/>
    </location>
</feature>
<keyword evidence="1" id="KW-0378">Hydrolase</keyword>
<dbReference type="InterPro" id="IPR017951">
    <property type="entry name" value="Urease_asu_c"/>
</dbReference>
<dbReference type="Gene3D" id="3.20.20.140">
    <property type="entry name" value="Metal-dependent hydrolases"/>
    <property type="match status" value="1"/>
</dbReference>
<dbReference type="SUPFAM" id="SSF53254">
    <property type="entry name" value="Phosphoglycerate mutase-like"/>
    <property type="match status" value="1"/>
</dbReference>
<dbReference type="PROSITE" id="PS51368">
    <property type="entry name" value="UREASE_3"/>
    <property type="match status" value="1"/>
</dbReference>
<protein>
    <submittedName>
        <fullName evidence="4">Phosphoglycerate mutase family protein</fullName>
    </submittedName>
</protein>
<evidence type="ECO:0000313" key="4">
    <source>
        <dbReference type="EMBL" id="GFY91545.1"/>
    </source>
</evidence>
<comment type="similarity">
    <text evidence="2">Belongs to the metallo-dependent hydrolases superfamily. Urease alpha subunit family.</text>
</comment>
<dbReference type="InterPro" id="IPR017950">
    <property type="entry name" value="Urease_AS"/>
</dbReference>
<dbReference type="PROSITE" id="PS00145">
    <property type="entry name" value="UREASE_2"/>
    <property type="match status" value="1"/>
</dbReference>
<name>A0A7J0EYN6_9ERIC</name>
<dbReference type="EMBL" id="BJWL01000007">
    <property type="protein sequence ID" value="GFY91545.1"/>
    <property type="molecule type" value="Genomic_DNA"/>
</dbReference>
<dbReference type="InterPro" id="IPR032466">
    <property type="entry name" value="Metal_Hydrolase"/>
</dbReference>
<dbReference type="AlphaFoldDB" id="A0A7J0EYN6"/>
<dbReference type="InterPro" id="IPR006680">
    <property type="entry name" value="Amidohydro-rel"/>
</dbReference>
<reference evidence="4 5" key="1">
    <citation type="submission" date="2019-07" db="EMBL/GenBank/DDBJ databases">
        <title>De Novo Assembly of kiwifruit Actinidia rufa.</title>
        <authorList>
            <person name="Sugita-Konishi S."/>
            <person name="Sato K."/>
            <person name="Mori E."/>
            <person name="Abe Y."/>
            <person name="Kisaki G."/>
            <person name="Hamano K."/>
            <person name="Suezawa K."/>
            <person name="Otani M."/>
            <person name="Fukuda T."/>
            <person name="Manabe T."/>
            <person name="Gomi K."/>
            <person name="Tabuchi M."/>
            <person name="Akimitsu K."/>
            <person name="Kataoka I."/>
        </authorList>
    </citation>
    <scope>NUCLEOTIDE SEQUENCE [LARGE SCALE GENOMIC DNA]</scope>
    <source>
        <strain evidence="5">cv. Fuchu</strain>
    </source>
</reference>
<dbReference type="OrthoDB" id="4531at2759"/>
<dbReference type="PANTHER" id="PTHR47580">
    <property type="entry name" value="PHOSPHOGLYCERATE MUTASE FAMILY PROTEIN"/>
    <property type="match status" value="1"/>
</dbReference>
<dbReference type="SUPFAM" id="SSF51556">
    <property type="entry name" value="Metallo-dependent hydrolases"/>
    <property type="match status" value="1"/>
</dbReference>
<dbReference type="Pfam" id="PF01979">
    <property type="entry name" value="Amidohydro_1"/>
    <property type="match status" value="1"/>
</dbReference>
<comment type="caution">
    <text evidence="4">The sequence shown here is derived from an EMBL/GenBank/DDBJ whole genome shotgun (WGS) entry which is preliminary data.</text>
</comment>
<comment type="caution">
    <text evidence="1">Lacks conserved residue(s) required for the propagation of feature annotation.</text>
</comment>
<evidence type="ECO:0000256" key="1">
    <source>
        <dbReference type="PROSITE-ProRule" id="PRU00700"/>
    </source>
</evidence>
<evidence type="ECO:0000313" key="5">
    <source>
        <dbReference type="Proteomes" id="UP000585474"/>
    </source>
</evidence>
<evidence type="ECO:0000259" key="3">
    <source>
        <dbReference type="PROSITE" id="PS51368"/>
    </source>
</evidence>
<sequence>MVTQVCGVKNVLPSSTTRPWTANTIDEHLDMLMVCHHLDTDIPEDVAFAESRIMAETIAAEDILHAMGAISIISSDSQAMGRIGEVIMRPMFGAFGKTGSANSIVFAFADNGIKALYGLDKRVELSRDLQSDSRLRGSYLCCSYHGSPFSKLFSLLDTCGGWFAVDGGCKLAGLNCKDKNSEKRPLLLSRDGSSMVTAVWHNLDAPTAMLVDRLKLGVCLDAPTAVSIRGNFVVQVTIQPLRLSPTIMGQLSSGAEPKLAIERQFVNNVCPTSAGINPKRVGRLVVTREMVTDWWLSWFRVVDLSGGGSWSGQHGGGAGDGCDGEGLVVGGGGHIVPEYSFLDARGLGAYEGKNLESVSEVYESDGLSPNIKPPPINDGTPNESVADVFVRVTQLMSILETQYSEDTVIIVSPDSDNLTILQAGLLGLDLRRHRDLSFGPGEVRFVDASSIPTYKQPASALYKCSNPPSCT</sequence>